<organism evidence="3 4">
    <name type="scientific">Diaphorina citri</name>
    <name type="common">Asian citrus psyllid</name>
    <dbReference type="NCBI Taxonomy" id="121845"/>
    <lineage>
        <taxon>Eukaryota</taxon>
        <taxon>Metazoa</taxon>
        <taxon>Ecdysozoa</taxon>
        <taxon>Arthropoda</taxon>
        <taxon>Hexapoda</taxon>
        <taxon>Insecta</taxon>
        <taxon>Pterygota</taxon>
        <taxon>Neoptera</taxon>
        <taxon>Paraneoptera</taxon>
        <taxon>Hemiptera</taxon>
        <taxon>Sternorrhyncha</taxon>
        <taxon>Psylloidea</taxon>
        <taxon>Psyllidae</taxon>
        <taxon>Diaphorininae</taxon>
        <taxon>Diaphorina</taxon>
    </lineage>
</organism>
<proteinExistence type="inferred from homology"/>
<evidence type="ECO:0000313" key="4">
    <source>
        <dbReference type="RefSeq" id="XP_026678725.1"/>
    </source>
</evidence>
<dbReference type="InterPro" id="IPR000172">
    <property type="entry name" value="GMC_OxRdtase_N"/>
</dbReference>
<dbReference type="KEGG" id="dci:103508295"/>
<dbReference type="PANTHER" id="PTHR11552:SF217">
    <property type="entry name" value="GLUCOSE DEHYDROGENASE [FAD, QUINONE]"/>
    <property type="match status" value="1"/>
</dbReference>
<evidence type="ECO:0000259" key="2">
    <source>
        <dbReference type="PROSITE" id="PS00624"/>
    </source>
</evidence>
<dbReference type="InterPro" id="IPR036188">
    <property type="entry name" value="FAD/NAD-bd_sf"/>
</dbReference>
<name>A0A3Q0IWH7_DIACI</name>
<dbReference type="Pfam" id="PF05199">
    <property type="entry name" value="GMC_oxred_C"/>
    <property type="match status" value="1"/>
</dbReference>
<dbReference type="InterPro" id="IPR007867">
    <property type="entry name" value="GMC_OxRtase_C"/>
</dbReference>
<dbReference type="Proteomes" id="UP000079169">
    <property type="component" value="Unplaced"/>
</dbReference>
<dbReference type="SUPFAM" id="SSF54373">
    <property type="entry name" value="FAD-linked reductases, C-terminal domain"/>
    <property type="match status" value="1"/>
</dbReference>
<evidence type="ECO:0000313" key="3">
    <source>
        <dbReference type="Proteomes" id="UP000079169"/>
    </source>
</evidence>
<dbReference type="Pfam" id="PF00732">
    <property type="entry name" value="GMC_oxred_N"/>
    <property type="match status" value="1"/>
</dbReference>
<dbReference type="STRING" id="121845.A0A3Q0IWH7"/>
<dbReference type="Gene3D" id="3.50.50.60">
    <property type="entry name" value="FAD/NAD(P)-binding domain"/>
    <property type="match status" value="3"/>
</dbReference>
<dbReference type="PANTHER" id="PTHR11552">
    <property type="entry name" value="GLUCOSE-METHANOL-CHOLINE GMC OXIDOREDUCTASE"/>
    <property type="match status" value="1"/>
</dbReference>
<dbReference type="RefSeq" id="XP_026678725.1">
    <property type="nucleotide sequence ID" value="XM_026822924.1"/>
</dbReference>
<sequence>MDQPTCSCDYQDTAYIARSCGSSLNVTLFMTLVDVMLRTQCDLADPCGRASSNLVRNRPLQEEYDFVVVGGGVAGPVVAGRLVENPNWKVLLLEAGPDEPTVTRDNASNHIHSSNDNLVCTGPVVAGRLVENPNWKVLLLEAGPDEPTVTSVPGFAASAVGTHLDWKYKTERNKYACLSTGGICEWPRGKMLAGTGAMTGMMYTRSHPSIYDEWQRQGNPGWGFSDVLRYFIKSEHNLNRDQVDPEYHGYDGPLKVQRFSSYPPIGEDIIKAGKELGYASGDFNGANQIGVNFAQVMVDNGVRSSTPRMFLRDKYKQDNLKVQLNAHVMKLNIDPKTKRALSVQFKDTNTNEIKTVKAKKEIILTAGAIGSPQLLMLSGVGPKSHLDELGIETISDLRVGYNLVHHVGANLKFSILDNGVSDNNGAASSAASSSTSGGFLTSRPAGTVEETFTTEVISSKAASSAASSSTSGSFLTSRPAGTVEETFTTEVISSKGKSGGGLFSGLASFGGAIKEGLNNVVVAKAVGTGVINTVGEVATGIVETGSSLGTSTSSGGTDTVIQKTTHHVVHGSSAAVPVVQTVSPAITTGSSESVVKKTEIVQGVSGKVSTPSSVVVAPSTSTIVGGTESIVKQKQVVSDVVVQSAPKTTVISTPTVLRSGGIGAVVSDTVQIKEKQKIEKDVYVKQSSSNIGGGAVVTGASAGAVVPTSGSQSVAVGQKTIVEGSSKIVGRVGAVAAPAVGTVVQTGMQGAEYAKSAFTRRSQEVNENSEKFMNDDIYELIEKIQHYVRKVEDETDKSPKQGARNIDLIEPDMSILNDTLPPLLRILENKDVVEIDEKGTYLEELNEGLSSMKGNMDEMLNDGRPGRSILSNTFNALFSNNNKEEDKMPCGRRSIYARPTNLLPISRGRLVLRSADPFEYPKIHSNYLVMKQDIDVIIEGIRIIQKLTRTKALQKWDFQIDSTKMPECKHFEWDSNEYWECYIKTYTLPENHPGGTCKMGPADDYSSVVDAQLRIHGVPNLRVMDASIFPTNINSNPIATIIMIAEKGADMVKESWR</sequence>
<feature type="domain" description="Glucose-methanol-choline oxidoreductase N-terminal" evidence="2">
    <location>
        <begin position="367"/>
        <end position="381"/>
    </location>
</feature>
<dbReference type="GO" id="GO:0050660">
    <property type="term" value="F:flavin adenine dinucleotide binding"/>
    <property type="evidence" value="ECO:0007669"/>
    <property type="project" value="InterPro"/>
</dbReference>
<dbReference type="AlphaFoldDB" id="A0A3Q0IWH7"/>
<dbReference type="GO" id="GO:0016614">
    <property type="term" value="F:oxidoreductase activity, acting on CH-OH group of donors"/>
    <property type="evidence" value="ECO:0007669"/>
    <property type="project" value="InterPro"/>
</dbReference>
<accession>A0A3Q0IWH7</accession>
<dbReference type="GeneID" id="103508295"/>
<dbReference type="SUPFAM" id="SSF51905">
    <property type="entry name" value="FAD/NAD(P)-binding domain"/>
    <property type="match status" value="2"/>
</dbReference>
<dbReference type="PaxDb" id="121845-A0A3Q0IWH7"/>
<protein>
    <submittedName>
        <fullName evidence="4">Glucose dehydrogenase [FAD, quinone]-like</fullName>
    </submittedName>
</protein>
<comment type="similarity">
    <text evidence="1">Belongs to the GMC oxidoreductase family.</text>
</comment>
<reference evidence="4" key="1">
    <citation type="submission" date="2025-08" db="UniProtKB">
        <authorList>
            <consortium name="RefSeq"/>
        </authorList>
    </citation>
    <scope>IDENTIFICATION</scope>
</reference>
<dbReference type="InterPro" id="IPR012132">
    <property type="entry name" value="GMC_OxRdtase"/>
</dbReference>
<evidence type="ECO:0000256" key="1">
    <source>
        <dbReference type="ARBA" id="ARBA00010790"/>
    </source>
</evidence>
<dbReference type="Gene3D" id="3.30.560.10">
    <property type="entry name" value="Glucose Oxidase, domain 3"/>
    <property type="match status" value="2"/>
</dbReference>
<keyword evidence="3" id="KW-1185">Reference proteome</keyword>
<dbReference type="PROSITE" id="PS00624">
    <property type="entry name" value="GMC_OXRED_2"/>
    <property type="match status" value="1"/>
</dbReference>
<gene>
    <name evidence="4" type="primary">LOC103508295</name>
</gene>